<evidence type="ECO:0000256" key="11">
    <source>
        <dbReference type="ARBA" id="ARBA00023204"/>
    </source>
</evidence>
<dbReference type="Gene3D" id="3.30.428.10">
    <property type="entry name" value="HIT-like"/>
    <property type="match status" value="1"/>
</dbReference>
<keyword evidence="5" id="KW-0963">Cytoplasm</keyword>
<evidence type="ECO:0000256" key="2">
    <source>
        <dbReference type="ARBA" id="ARBA00004496"/>
    </source>
</evidence>
<dbReference type="InterPro" id="IPR036265">
    <property type="entry name" value="HIT-like_sf"/>
</dbReference>
<evidence type="ECO:0000256" key="6">
    <source>
        <dbReference type="ARBA" id="ARBA00022723"/>
    </source>
</evidence>
<comment type="catalytic activity">
    <reaction evidence="13">
        <text>a 3'-end 2'-deoxyribonucleotide-3'-diphospho-5'-guanosine-DNA + H2O = a 3'-end 2'-deoxyribonucleotide 3'-phosphate-DNA + GMP + 2 H(+)</text>
        <dbReference type="Rhea" id="RHEA:52140"/>
        <dbReference type="Rhea" id="RHEA-COMP:13186"/>
        <dbReference type="Rhea" id="RHEA-COMP:13187"/>
        <dbReference type="ChEBI" id="CHEBI:15377"/>
        <dbReference type="ChEBI" id="CHEBI:15378"/>
        <dbReference type="ChEBI" id="CHEBI:58115"/>
        <dbReference type="ChEBI" id="CHEBI:136419"/>
        <dbReference type="ChEBI" id="CHEBI:136420"/>
        <dbReference type="EC" id="3.6.1.72"/>
    </reaction>
</comment>
<evidence type="ECO:0000259" key="21">
    <source>
        <dbReference type="Pfam" id="PF16278"/>
    </source>
</evidence>
<dbReference type="PANTHER" id="PTHR12486:SF4">
    <property type="entry name" value="APRATAXIN"/>
    <property type="match status" value="1"/>
</dbReference>
<evidence type="ECO:0000256" key="14">
    <source>
        <dbReference type="ARBA" id="ARBA00044639"/>
    </source>
</evidence>
<keyword evidence="12" id="KW-0539">Nucleus</keyword>
<dbReference type="Proteomes" id="UP000293360">
    <property type="component" value="Unassembled WGS sequence"/>
</dbReference>
<evidence type="ECO:0000256" key="18">
    <source>
        <dbReference type="ARBA" id="ARBA00076243"/>
    </source>
</evidence>
<feature type="compositionally biased region" description="Acidic residues" evidence="19">
    <location>
        <begin position="1"/>
        <end position="10"/>
    </location>
</feature>
<dbReference type="STRING" id="155417.A0A4Q4T8L1"/>
<feature type="region of interest" description="Disordered" evidence="19">
    <location>
        <begin position="1"/>
        <end position="72"/>
    </location>
</feature>
<dbReference type="GO" id="GO:1990165">
    <property type="term" value="F:single-strand break-containing DNA binding"/>
    <property type="evidence" value="ECO:0007669"/>
    <property type="project" value="TreeGrafter"/>
</dbReference>
<dbReference type="AlphaFoldDB" id="A0A4Q4T8L1"/>
<evidence type="ECO:0000256" key="3">
    <source>
        <dbReference type="ARBA" id="ARBA00012495"/>
    </source>
</evidence>
<keyword evidence="10" id="KW-0238">DNA-binding</keyword>
<dbReference type="GO" id="GO:0046872">
    <property type="term" value="F:metal ion binding"/>
    <property type="evidence" value="ECO:0007669"/>
    <property type="project" value="UniProtKB-KW"/>
</dbReference>
<dbReference type="GO" id="GO:0003725">
    <property type="term" value="F:double-stranded RNA binding"/>
    <property type="evidence" value="ECO:0007669"/>
    <property type="project" value="TreeGrafter"/>
</dbReference>
<evidence type="ECO:0000256" key="10">
    <source>
        <dbReference type="ARBA" id="ARBA00023125"/>
    </source>
</evidence>
<comment type="function">
    <text evidence="16">DNA-binding protein involved in single-strand DNA break repair, double-strand DNA break repair and base excision repair. Resolves abortive DNA ligation intermediates formed either at base excision sites, or when DNA ligases attempt to repair non-ligatable breaks induced by reactive oxygen species. Catalyzes the release of adenylate groups covalently linked to 5'-phosphate termini, resulting in the production of 5'-phosphate termini that can be efficiently rejoined. Likewise, catalyzes the release of 3'-linked guanosine (DNAppG) and inosine (DNAppI) from DNA, but has higher specific activity with 5'-linked adenosine (AppDNA).</text>
</comment>
<keyword evidence="9" id="KW-0862">Zinc</keyword>
<dbReference type="GO" id="GO:0030983">
    <property type="term" value="F:mismatched DNA binding"/>
    <property type="evidence" value="ECO:0007669"/>
    <property type="project" value="TreeGrafter"/>
</dbReference>
<dbReference type="FunFam" id="3.30.428.10:FF:000017">
    <property type="entry name" value="Aprataxin-like protein"/>
    <property type="match status" value="1"/>
</dbReference>
<name>A0A4Q4T8L1_9PEZI</name>
<comment type="caution">
    <text evidence="22">The sequence shown here is derived from an EMBL/GenBank/DDBJ whole genome shotgun (WGS) entry which is preliminary data.</text>
</comment>
<feature type="domain" description="Aprataxin C2HE/C2H2/C2HC zinc finger" evidence="21">
    <location>
        <begin position="254"/>
        <end position="311"/>
    </location>
</feature>
<evidence type="ECO:0000259" key="20">
    <source>
        <dbReference type="Pfam" id="PF01230"/>
    </source>
</evidence>
<keyword evidence="23" id="KW-1185">Reference proteome</keyword>
<dbReference type="GO" id="GO:0003697">
    <property type="term" value="F:single-stranded DNA binding"/>
    <property type="evidence" value="ECO:0007669"/>
    <property type="project" value="TreeGrafter"/>
</dbReference>
<keyword evidence="6" id="KW-0479">Metal-binding</keyword>
<dbReference type="PANTHER" id="PTHR12486">
    <property type="entry name" value="APRATAXIN-RELATED"/>
    <property type="match status" value="1"/>
</dbReference>
<dbReference type="GO" id="GO:0120108">
    <property type="term" value="F:DNA-3'-diphospho-5'-guanosine diphosphatase activity"/>
    <property type="evidence" value="ECO:0007669"/>
    <property type="project" value="UniProtKB-EC"/>
</dbReference>
<keyword evidence="8" id="KW-0378">Hydrolase</keyword>
<comment type="subcellular location">
    <subcellularLocation>
        <location evidence="2">Cytoplasm</location>
    </subcellularLocation>
    <subcellularLocation>
        <location evidence="1">Nucleus</location>
    </subcellularLocation>
</comment>
<evidence type="ECO:0000256" key="16">
    <source>
        <dbReference type="ARBA" id="ARBA00059438"/>
    </source>
</evidence>
<dbReference type="GO" id="GO:0000012">
    <property type="term" value="P:single strand break repair"/>
    <property type="evidence" value="ECO:0007669"/>
    <property type="project" value="TreeGrafter"/>
</dbReference>
<keyword evidence="7" id="KW-0227">DNA damage</keyword>
<evidence type="ECO:0000256" key="13">
    <source>
        <dbReference type="ARBA" id="ARBA00024601"/>
    </source>
</evidence>
<evidence type="ECO:0000256" key="19">
    <source>
        <dbReference type="SAM" id="MobiDB-lite"/>
    </source>
</evidence>
<evidence type="ECO:0000256" key="5">
    <source>
        <dbReference type="ARBA" id="ARBA00022490"/>
    </source>
</evidence>
<evidence type="ECO:0000256" key="9">
    <source>
        <dbReference type="ARBA" id="ARBA00022833"/>
    </source>
</evidence>
<evidence type="ECO:0000313" key="22">
    <source>
        <dbReference type="EMBL" id="RYP02865.1"/>
    </source>
</evidence>
<evidence type="ECO:0000256" key="7">
    <source>
        <dbReference type="ARBA" id="ARBA00022763"/>
    </source>
</evidence>
<evidence type="ECO:0000313" key="23">
    <source>
        <dbReference type="Proteomes" id="UP000293360"/>
    </source>
</evidence>
<dbReference type="SUPFAM" id="SSF54197">
    <property type="entry name" value="HIT-like"/>
    <property type="match status" value="1"/>
</dbReference>
<dbReference type="EC" id="3.6.1.72" evidence="3"/>
<dbReference type="EC" id="3.6.1.71" evidence="4"/>
<evidence type="ECO:0000256" key="17">
    <source>
        <dbReference type="ARBA" id="ARBA00068941"/>
    </source>
</evidence>
<evidence type="ECO:0000256" key="12">
    <source>
        <dbReference type="ARBA" id="ARBA00023242"/>
    </source>
</evidence>
<dbReference type="GO" id="GO:0005737">
    <property type="term" value="C:cytoplasm"/>
    <property type="evidence" value="ECO:0007669"/>
    <property type="project" value="UniProtKB-SubCell"/>
</dbReference>
<comment type="catalytic activity">
    <reaction evidence="14">
        <text>a 5'-end adenosine-5'-diphospho-5'-2'-deoxyribonucleoside-DNA + H2O = a 5'-end 5'-phospho-2'-deoxyribonucleoside-DNA + AMP + 2 H(+)</text>
        <dbReference type="Rhea" id="RHEA:52128"/>
        <dbReference type="Rhea" id="RHEA-COMP:13180"/>
        <dbReference type="Rhea" id="RHEA-COMP:13181"/>
        <dbReference type="ChEBI" id="CHEBI:15377"/>
        <dbReference type="ChEBI" id="CHEBI:15378"/>
        <dbReference type="ChEBI" id="CHEBI:136412"/>
        <dbReference type="ChEBI" id="CHEBI:136413"/>
        <dbReference type="ChEBI" id="CHEBI:456215"/>
        <dbReference type="EC" id="3.6.1.71"/>
    </reaction>
</comment>
<dbReference type="InterPro" id="IPR032566">
    <property type="entry name" value="Znf-C2HE"/>
</dbReference>
<evidence type="ECO:0000256" key="1">
    <source>
        <dbReference type="ARBA" id="ARBA00004123"/>
    </source>
</evidence>
<proteinExistence type="predicted"/>
<protein>
    <recommendedName>
        <fullName evidence="17">Aprataxin-like protein</fullName>
        <ecNumber evidence="4">3.6.1.71</ecNumber>
        <ecNumber evidence="3">3.6.1.72</ecNumber>
    </recommendedName>
    <alternativeName>
        <fullName evidence="18">Hit family protein 3</fullName>
    </alternativeName>
</protein>
<dbReference type="EMBL" id="QJNU01000296">
    <property type="protein sequence ID" value="RYP02865.1"/>
    <property type="molecule type" value="Genomic_DNA"/>
</dbReference>
<accession>A0A4Q4T8L1</accession>
<dbReference type="InterPro" id="IPR011146">
    <property type="entry name" value="HIT-like"/>
</dbReference>
<dbReference type="OrthoDB" id="3512845at2759"/>
<sequence length="315" mass="34875">MSTTESDAEDAITKDEMESSAPAPPAAAAGVSQRTKRDAFTELMSPKRKVPAASQSTTTTTPESSTATGATSAFYNRAPLTKTLRARDGLGAYVADPASFPASRVVFHDASFVAINDMYPKASVHTLLLPRDAVLRRLHPFDALDPNTDAAFLAAVREQAARLRRLVAKELQRRFGRFSRADAAREAALDGVGVAPALEEGEGERKLPQGRDWEAEVRVGVHAHPSMNDLHVHVLSRDMFSECLRHRKHYNSFNTPFFVDLADLPLAPDDPRRHPGRAGYLDADLTCWRCGSSFGKRFKQLKEHLAYEFEEWKKE</sequence>
<feature type="compositionally biased region" description="Low complexity" evidence="19">
    <location>
        <begin position="52"/>
        <end position="72"/>
    </location>
</feature>
<organism evidence="22 23">
    <name type="scientific">Monosporascus ibericus</name>
    <dbReference type="NCBI Taxonomy" id="155417"/>
    <lineage>
        <taxon>Eukaryota</taxon>
        <taxon>Fungi</taxon>
        <taxon>Dikarya</taxon>
        <taxon>Ascomycota</taxon>
        <taxon>Pezizomycotina</taxon>
        <taxon>Sordariomycetes</taxon>
        <taxon>Xylariomycetidae</taxon>
        <taxon>Xylariales</taxon>
        <taxon>Xylariales incertae sedis</taxon>
        <taxon>Monosporascus</taxon>
    </lineage>
</organism>
<reference evidence="22 23" key="1">
    <citation type="submission" date="2018-06" db="EMBL/GenBank/DDBJ databases">
        <title>Complete Genomes of Monosporascus.</title>
        <authorList>
            <person name="Robinson A.J."/>
            <person name="Natvig D.O."/>
        </authorList>
    </citation>
    <scope>NUCLEOTIDE SEQUENCE [LARGE SCALE GENOMIC DNA]</scope>
    <source>
        <strain evidence="22 23">CBS 110550</strain>
    </source>
</reference>
<feature type="domain" description="HIT" evidence="20">
    <location>
        <begin position="103"/>
        <end position="238"/>
    </location>
</feature>
<evidence type="ECO:0000256" key="8">
    <source>
        <dbReference type="ARBA" id="ARBA00022801"/>
    </source>
</evidence>
<gene>
    <name evidence="22" type="ORF">DL764_005550</name>
</gene>
<dbReference type="Pfam" id="PF01230">
    <property type="entry name" value="HIT"/>
    <property type="match status" value="1"/>
</dbReference>
<keyword evidence="11" id="KW-0234">DNA repair</keyword>
<dbReference type="Pfam" id="PF16278">
    <property type="entry name" value="zf-C2HE"/>
    <property type="match status" value="1"/>
</dbReference>
<evidence type="ECO:0000256" key="15">
    <source>
        <dbReference type="ARBA" id="ARBA00044713"/>
    </source>
</evidence>
<comment type="catalytic activity">
    <reaction evidence="15">
        <text>a 5'-end adenosine-5'-diphospho-5'-ribonucleoside-2'-deoxyribonucleotide-DNA + H2O = a 5'-end 5'-phospho-ribonucleoside-2'-deoxyribonucleotide-DNA + AMP + 2 H(+)</text>
        <dbReference type="Rhea" id="RHEA:52132"/>
        <dbReference type="Rhea" id="RHEA-COMP:13182"/>
        <dbReference type="Rhea" id="RHEA-COMP:13183"/>
        <dbReference type="ChEBI" id="CHEBI:15377"/>
        <dbReference type="ChEBI" id="CHEBI:15378"/>
        <dbReference type="ChEBI" id="CHEBI:136414"/>
        <dbReference type="ChEBI" id="CHEBI:136415"/>
        <dbReference type="ChEBI" id="CHEBI:456215"/>
        <dbReference type="EC" id="3.6.1.71"/>
    </reaction>
</comment>
<dbReference type="GO" id="GO:0033699">
    <property type="term" value="F:DNA 5'-adenosine monophosphate hydrolase activity"/>
    <property type="evidence" value="ECO:0007669"/>
    <property type="project" value="UniProtKB-EC"/>
</dbReference>
<dbReference type="GO" id="GO:0005634">
    <property type="term" value="C:nucleus"/>
    <property type="evidence" value="ECO:0007669"/>
    <property type="project" value="UniProtKB-SubCell"/>
</dbReference>
<evidence type="ECO:0000256" key="4">
    <source>
        <dbReference type="ARBA" id="ARBA00012496"/>
    </source>
</evidence>